<evidence type="ECO:0000256" key="1">
    <source>
        <dbReference type="SAM" id="Phobius"/>
    </source>
</evidence>
<dbReference type="OMA" id="HIRYDAY"/>
<dbReference type="EMBL" id="LRBV02000012">
    <property type="status" value="NOT_ANNOTATED_CDS"/>
    <property type="molecule type" value="Genomic_DNA"/>
</dbReference>
<dbReference type="PANTHER" id="PTHR31589:SF223">
    <property type="entry name" value="PROTEIN, PUTATIVE (DUF239)-RELATED"/>
    <property type="match status" value="1"/>
</dbReference>
<dbReference type="InParanoid" id="A0A7N2N3R3"/>
<name>A0A7N2N3R3_QUELO</name>
<dbReference type="Pfam" id="PF03080">
    <property type="entry name" value="Neprosin"/>
    <property type="match status" value="1"/>
</dbReference>
<dbReference type="Proteomes" id="UP000594261">
    <property type="component" value="Chromosome 12"/>
</dbReference>
<sequence>MCYLIPTPPNTANTNPLQTPQQMSNIIHDITKWRRVYQRRRDSTSNIDINMSFLSWDIGHILMAKMVVLLVLFTLFLSFSTNEVGCKRIYREDHMELKRQLKLSNKLAKKTIRTKYGDTYDCINLYEQHFNYRSLKNHTNDFPVRSTSNPKGIRDQKSSPLFNPSNFWLNGKGCPDGMVPIKRNTEDDLKRAKLATEIHNSKYKPLTIDRPGTHYAIVRTKNTNIVYHGGSAIISIYNPKVEGTQYSSARIKVQNGPDSIEVGWTVNPTLYNDTQTRLYTFTKTSNSSCFNTLCNSIIPTSTDIPLGIPIVPISTTDQQFDMKFTLFWDSANGNWFLKFGQDETEIGFWPKNVFTALGDGAKSVEWGGEVFSPPDVPSPHMGSAYSVHLMQDTKYDAYCRQIKTINETDYVENAVDTEKLSDIEQYEVLDEGITGAADFQHLVLFGGVGGYTGT</sequence>
<feature type="domain" description="Neprosin PEP catalytic" evidence="2">
    <location>
        <begin position="208"/>
        <end position="452"/>
    </location>
</feature>
<keyword evidence="1" id="KW-0812">Transmembrane</keyword>
<dbReference type="Pfam" id="PF14365">
    <property type="entry name" value="Neprosin_AP"/>
    <property type="match status" value="1"/>
</dbReference>
<dbReference type="Gene3D" id="3.90.1320.10">
    <property type="entry name" value="Outer-capsid protein sigma 3, large lobe"/>
    <property type="match status" value="1"/>
</dbReference>
<protein>
    <recommendedName>
        <fullName evidence="2">Neprosin PEP catalytic domain-containing protein</fullName>
    </recommendedName>
</protein>
<reference evidence="3" key="2">
    <citation type="submission" date="2021-01" db="UniProtKB">
        <authorList>
            <consortium name="EnsemblPlants"/>
        </authorList>
    </citation>
    <scope>IDENTIFICATION</scope>
</reference>
<proteinExistence type="predicted"/>
<evidence type="ECO:0000313" key="4">
    <source>
        <dbReference type="Proteomes" id="UP000594261"/>
    </source>
</evidence>
<accession>A0A7N2N3R3</accession>
<keyword evidence="4" id="KW-1185">Reference proteome</keyword>
<dbReference type="FunCoup" id="A0A7N2N3R3">
    <property type="interactions" value="53"/>
</dbReference>
<organism evidence="3 4">
    <name type="scientific">Quercus lobata</name>
    <name type="common">Valley oak</name>
    <dbReference type="NCBI Taxonomy" id="97700"/>
    <lineage>
        <taxon>Eukaryota</taxon>
        <taxon>Viridiplantae</taxon>
        <taxon>Streptophyta</taxon>
        <taxon>Embryophyta</taxon>
        <taxon>Tracheophyta</taxon>
        <taxon>Spermatophyta</taxon>
        <taxon>Magnoliopsida</taxon>
        <taxon>eudicotyledons</taxon>
        <taxon>Gunneridae</taxon>
        <taxon>Pentapetalae</taxon>
        <taxon>rosids</taxon>
        <taxon>fabids</taxon>
        <taxon>Fagales</taxon>
        <taxon>Fagaceae</taxon>
        <taxon>Quercus</taxon>
    </lineage>
</organism>
<dbReference type="InterPro" id="IPR025521">
    <property type="entry name" value="Neprosin_propep"/>
</dbReference>
<evidence type="ECO:0000259" key="2">
    <source>
        <dbReference type="PROSITE" id="PS52045"/>
    </source>
</evidence>
<reference evidence="3 4" key="1">
    <citation type="journal article" date="2016" name="G3 (Bethesda)">
        <title>First Draft Assembly and Annotation of the Genome of a California Endemic Oak Quercus lobata Nee (Fagaceae).</title>
        <authorList>
            <person name="Sork V.L."/>
            <person name="Fitz-Gibbon S.T."/>
            <person name="Puiu D."/>
            <person name="Crepeau M."/>
            <person name="Gugger P.F."/>
            <person name="Sherman R."/>
            <person name="Stevens K."/>
            <person name="Langley C.H."/>
            <person name="Pellegrini M."/>
            <person name="Salzberg S.L."/>
        </authorList>
    </citation>
    <scope>NUCLEOTIDE SEQUENCE [LARGE SCALE GENOMIC DNA]</scope>
    <source>
        <strain evidence="3 4">cv. SW786</strain>
    </source>
</reference>
<dbReference type="PANTHER" id="PTHR31589">
    <property type="entry name" value="PROTEIN, PUTATIVE (DUF239)-RELATED-RELATED"/>
    <property type="match status" value="1"/>
</dbReference>
<dbReference type="EnsemblPlants" id="QL12p002274:mrna">
    <property type="protein sequence ID" value="QL12p002274:mrna"/>
    <property type="gene ID" value="QL12p002274"/>
</dbReference>
<dbReference type="Gramene" id="QL12p002274:mrna">
    <property type="protein sequence ID" value="QL12p002274:mrna"/>
    <property type="gene ID" value="QL12p002274"/>
</dbReference>
<dbReference type="InterPro" id="IPR004314">
    <property type="entry name" value="Neprosin"/>
</dbReference>
<evidence type="ECO:0000313" key="3">
    <source>
        <dbReference type="EnsemblPlants" id="QL12p002274:mrna"/>
    </source>
</evidence>
<keyword evidence="1" id="KW-0472">Membrane</keyword>
<keyword evidence="1" id="KW-1133">Transmembrane helix</keyword>
<dbReference type="InterPro" id="IPR053168">
    <property type="entry name" value="Glutamic_endopeptidase"/>
</dbReference>
<feature type="transmembrane region" description="Helical" evidence="1">
    <location>
        <begin position="58"/>
        <end position="79"/>
    </location>
</feature>
<dbReference type="PROSITE" id="PS52045">
    <property type="entry name" value="NEPROSIN_PEP_CD"/>
    <property type="match status" value="1"/>
</dbReference>
<dbReference type="AlphaFoldDB" id="A0A7N2N3R3"/>